<name>A0ABZ0UYJ2_9RHOB</name>
<feature type="domain" description="IrrE N-terminal-like" evidence="1">
    <location>
        <begin position="55"/>
        <end position="155"/>
    </location>
</feature>
<dbReference type="Gene3D" id="1.10.10.2910">
    <property type="match status" value="1"/>
</dbReference>
<dbReference type="PANTHER" id="PTHR43236:SF2">
    <property type="entry name" value="BLL0069 PROTEIN"/>
    <property type="match status" value="1"/>
</dbReference>
<organism evidence="2 3">
    <name type="scientific">Sulfitobacter faviae</name>
    <dbReference type="NCBI Taxonomy" id="1775881"/>
    <lineage>
        <taxon>Bacteria</taxon>
        <taxon>Pseudomonadati</taxon>
        <taxon>Pseudomonadota</taxon>
        <taxon>Alphaproteobacteria</taxon>
        <taxon>Rhodobacterales</taxon>
        <taxon>Roseobacteraceae</taxon>
        <taxon>Sulfitobacter</taxon>
    </lineage>
</organism>
<dbReference type="InterPro" id="IPR010359">
    <property type="entry name" value="IrrE_HExxH"/>
</dbReference>
<dbReference type="Pfam" id="PF06114">
    <property type="entry name" value="Peptidase_M78"/>
    <property type="match status" value="1"/>
</dbReference>
<sequence length="160" mass="17944">MNQTYPEQLNIIRRHQVAAPIQTVALADDLGLRVWHVPNWPDDLSGKIVKSAEQGGSSGYAIYVNKGHHVNRRRFTTAHEIAHYILHRQFIGDGIVDDGLYRSRLSNSMEVEANKMAADILMPRHLLNQHMSTGVNSVSELARIFQVSESAMSFRVGSPN</sequence>
<gene>
    <name evidence="2" type="ORF">T7987_00020</name>
</gene>
<dbReference type="Proteomes" id="UP001326567">
    <property type="component" value="Chromosome"/>
</dbReference>
<dbReference type="InterPro" id="IPR052345">
    <property type="entry name" value="Rad_response_metalloprotease"/>
</dbReference>
<evidence type="ECO:0000313" key="2">
    <source>
        <dbReference type="EMBL" id="WPZ21667.1"/>
    </source>
</evidence>
<accession>A0ABZ0UYJ2</accession>
<keyword evidence="3" id="KW-1185">Reference proteome</keyword>
<dbReference type="RefSeq" id="WP_322328570.1">
    <property type="nucleotide sequence ID" value="NZ_CP139725.1"/>
</dbReference>
<protein>
    <submittedName>
        <fullName evidence="2">ImmA/IrrE family metallo-endopeptidase</fullName>
    </submittedName>
</protein>
<dbReference type="PANTHER" id="PTHR43236">
    <property type="entry name" value="ANTITOXIN HIGA1"/>
    <property type="match status" value="1"/>
</dbReference>
<evidence type="ECO:0000313" key="3">
    <source>
        <dbReference type="Proteomes" id="UP001326567"/>
    </source>
</evidence>
<evidence type="ECO:0000259" key="1">
    <source>
        <dbReference type="Pfam" id="PF06114"/>
    </source>
</evidence>
<dbReference type="EMBL" id="CP139725">
    <property type="protein sequence ID" value="WPZ21667.1"/>
    <property type="molecule type" value="Genomic_DNA"/>
</dbReference>
<proteinExistence type="predicted"/>
<reference evidence="2 3" key="1">
    <citation type="submission" date="2023-11" db="EMBL/GenBank/DDBJ databases">
        <title>From the Deep-Sea to the Surface: Bacterial Genomes Isolated from the Moytirra Hydrothermal Vent Plume.</title>
        <authorList>
            <person name="Major S.R."/>
        </authorList>
    </citation>
    <scope>NUCLEOTIDE SEQUENCE [LARGE SCALE GENOMIC DNA]</scope>
    <source>
        <strain evidence="2 3">OXR-9</strain>
    </source>
</reference>